<accession>A0A448ZB86</accession>
<proteinExistence type="predicted"/>
<protein>
    <submittedName>
        <fullName evidence="1">Uncharacterized protein</fullName>
    </submittedName>
</protein>
<dbReference type="AlphaFoldDB" id="A0A448ZB86"/>
<gene>
    <name evidence="1" type="ORF">PSNMU_V1.4_AUG-EV-PASAV3_0061530</name>
</gene>
<dbReference type="EMBL" id="CAACVS010000214">
    <property type="protein sequence ID" value="VEU39290.1"/>
    <property type="molecule type" value="Genomic_DNA"/>
</dbReference>
<reference evidence="1 2" key="1">
    <citation type="submission" date="2019-01" db="EMBL/GenBank/DDBJ databases">
        <authorList>
            <person name="Ferrante I. M."/>
        </authorList>
    </citation>
    <scope>NUCLEOTIDE SEQUENCE [LARGE SCALE GENOMIC DNA]</scope>
    <source>
        <strain evidence="1 2">B856</strain>
    </source>
</reference>
<keyword evidence="2" id="KW-1185">Reference proteome</keyword>
<evidence type="ECO:0000313" key="1">
    <source>
        <dbReference type="EMBL" id="VEU39290.1"/>
    </source>
</evidence>
<name>A0A448ZB86_9STRA</name>
<organism evidence="1 2">
    <name type="scientific">Pseudo-nitzschia multistriata</name>
    <dbReference type="NCBI Taxonomy" id="183589"/>
    <lineage>
        <taxon>Eukaryota</taxon>
        <taxon>Sar</taxon>
        <taxon>Stramenopiles</taxon>
        <taxon>Ochrophyta</taxon>
        <taxon>Bacillariophyta</taxon>
        <taxon>Bacillariophyceae</taxon>
        <taxon>Bacillariophycidae</taxon>
        <taxon>Bacillariales</taxon>
        <taxon>Bacillariaceae</taxon>
        <taxon>Pseudo-nitzschia</taxon>
    </lineage>
</organism>
<sequence>MNFSKIAVTALSFNYSPWFVQGEEIKHKVGPWELHPIGNDVEGTRFGTVRADTDAVTIKLHVEGSFDDQPTIEVFSGVADGEACATGTMITTEGIDTLFSTVSESPLNELRVTSDGAIGLVIIGMSLHNDSFWTAINEDNTDVGTFNACVRVTKKHDGNYVSFVDTSIKVNINAEGKFQTFENAITVVGTSMKSLEQNQTKEIVMDSYLCGPSDSGNPERSYKIGQSFSICVGPTEAEKNNYDYVAVVGFEDVTCAKTIKVVEDGDKTALTTVTTNPEGYKKAGEGTVGTGFSSFETVVTPEYYTGVIAPNEASVTCSGTVELSFTDPNPPAPKFTQVGCQNYVLYDRINYDMEADGAESDVQACNDHCHTRGYPYFILICPFTNENGEKKIDCACHSFFLPHLDCDTRGVEKTGQCDPSLVSSDYKFGVGPPVTIDDTYQAIQSPVYQVVPNSPSTKYEKAGCIDHGFPYNPTDKATFPLTNAGSESDATKCNDHCANLNKQYFVLDCPNGSDDERIYTCSCADATTSSLTDGICPGESPTEGYSKSGSFEPNCKADYISNSEYGFGFLRIHPTKYNIMASPAYQVVAPGERRLTASFSTNSGDLLQRHLQESGNQEDTRGSFGTEVLLSREDNAVFGNLAAPAADTGAVPSTAMASAAGALVVAAAAALA</sequence>
<evidence type="ECO:0000313" key="2">
    <source>
        <dbReference type="Proteomes" id="UP000291116"/>
    </source>
</evidence>
<dbReference type="Proteomes" id="UP000291116">
    <property type="component" value="Unassembled WGS sequence"/>
</dbReference>